<dbReference type="EMBL" id="VSRR010010749">
    <property type="protein sequence ID" value="MPC52278.1"/>
    <property type="molecule type" value="Genomic_DNA"/>
</dbReference>
<dbReference type="Pfam" id="PF22938">
    <property type="entry name" value="Integrase_p58_C"/>
    <property type="match status" value="1"/>
</dbReference>
<evidence type="ECO:0000313" key="3">
    <source>
        <dbReference type="Proteomes" id="UP000324222"/>
    </source>
</evidence>
<evidence type="ECO:0000259" key="1">
    <source>
        <dbReference type="Pfam" id="PF22938"/>
    </source>
</evidence>
<comment type="caution">
    <text evidence="2">The sequence shown here is derived from an EMBL/GenBank/DDBJ whole genome shotgun (WGS) entry which is preliminary data.</text>
</comment>
<keyword evidence="3" id="KW-1185">Reference proteome</keyword>
<evidence type="ECO:0000313" key="2">
    <source>
        <dbReference type="EMBL" id="MPC52278.1"/>
    </source>
</evidence>
<dbReference type="OrthoDB" id="6382106at2759"/>
<dbReference type="Proteomes" id="UP000324222">
    <property type="component" value="Unassembled WGS sequence"/>
</dbReference>
<accession>A0A5B7G527</accession>
<organism evidence="2 3">
    <name type="scientific">Portunus trituberculatus</name>
    <name type="common">Swimming crab</name>
    <name type="synonym">Neptunus trituberculatus</name>
    <dbReference type="NCBI Taxonomy" id="210409"/>
    <lineage>
        <taxon>Eukaryota</taxon>
        <taxon>Metazoa</taxon>
        <taxon>Ecdysozoa</taxon>
        <taxon>Arthropoda</taxon>
        <taxon>Crustacea</taxon>
        <taxon>Multicrustacea</taxon>
        <taxon>Malacostraca</taxon>
        <taxon>Eumalacostraca</taxon>
        <taxon>Eucarida</taxon>
        <taxon>Decapoda</taxon>
        <taxon>Pleocyemata</taxon>
        <taxon>Brachyura</taxon>
        <taxon>Eubrachyura</taxon>
        <taxon>Portunoidea</taxon>
        <taxon>Portunidae</taxon>
        <taxon>Portuninae</taxon>
        <taxon>Portunus</taxon>
    </lineage>
</organism>
<name>A0A5B7G527_PORTR</name>
<sequence length="175" mass="19149">MDPDLAPIVQWLEAGGERPGWIEVAAESPAIKCLADQWEALRVDERGVLVKRWEAAGGVGSDARGLSPKLQSPWQGPYTVAAVPSSVTYKIRRGHKRALVVHADRLWRFSWGSDEPVEEESAKEEDVPEAMEDVPKEVEEAVGGGAGDSQLVVETAAHPVCHCQPPVYLRDFELS</sequence>
<protein>
    <recommendedName>
        <fullName evidence="1">Integrase p58-like C-terminal domain-containing protein</fullName>
    </recommendedName>
</protein>
<reference evidence="2 3" key="1">
    <citation type="submission" date="2019-05" db="EMBL/GenBank/DDBJ databases">
        <title>Another draft genome of Portunus trituberculatus and its Hox gene families provides insights of decapod evolution.</title>
        <authorList>
            <person name="Jeong J.-H."/>
            <person name="Song I."/>
            <person name="Kim S."/>
            <person name="Choi T."/>
            <person name="Kim D."/>
            <person name="Ryu S."/>
            <person name="Kim W."/>
        </authorList>
    </citation>
    <scope>NUCLEOTIDE SEQUENCE [LARGE SCALE GENOMIC DNA]</scope>
    <source>
        <tissue evidence="2">Muscle</tissue>
    </source>
</reference>
<proteinExistence type="predicted"/>
<gene>
    <name evidence="2" type="ORF">E2C01_046142</name>
</gene>
<feature type="domain" description="Integrase p58-like C-terminal" evidence="1">
    <location>
        <begin position="76"/>
        <end position="108"/>
    </location>
</feature>
<dbReference type="InterPro" id="IPR054465">
    <property type="entry name" value="Integrase_p58-like_C"/>
</dbReference>
<dbReference type="AlphaFoldDB" id="A0A5B7G527"/>